<evidence type="ECO:0000313" key="2">
    <source>
        <dbReference type="Proteomes" id="UP000824112"/>
    </source>
</evidence>
<reference evidence="1" key="1">
    <citation type="submission" date="2020-10" db="EMBL/GenBank/DDBJ databases">
        <authorList>
            <person name="Gilroy R."/>
        </authorList>
    </citation>
    <scope>NUCLEOTIDE SEQUENCE</scope>
    <source>
        <strain evidence="1">CHK158-818</strain>
    </source>
</reference>
<gene>
    <name evidence="1" type="ORF">IAB03_06760</name>
</gene>
<dbReference type="CDD" id="cd24013">
    <property type="entry name" value="ASKHA_ATPase_BT3980-like"/>
    <property type="match status" value="1"/>
</dbReference>
<dbReference type="Gene3D" id="3.30.420.250">
    <property type="match status" value="1"/>
</dbReference>
<evidence type="ECO:0000313" key="1">
    <source>
        <dbReference type="EMBL" id="HIU55485.1"/>
    </source>
</evidence>
<sequence>MNLSQHHTIDLDRTEKYILSLRLSPESFEFSLYDPLADGSFYFQHEPFSGKERIVQQLEKSIYDNDFLLKEYRKTYILFSTDRFTLIPSTFAEGERARTYYDFCLEKRDETLQSNKLIRNSCYNLFGTDPDVSAFFQRTFYAPVFIHHISPLCEYFHNKSRFGNFSKMYVQIQPEFIDILAFNQQGLMFVQTYPYHHTNDAVYFILNAWKQLDLDQQKDELQITGTAHARKEIVDMLKKYVINVVPVIFPPRVYELGKDTIQAPFDLIALTLCEL</sequence>
<dbReference type="Gene3D" id="3.30.420.260">
    <property type="match status" value="1"/>
</dbReference>
<organism evidence="1 2">
    <name type="scientific">Candidatus Gallibacteroides avistercoris</name>
    <dbReference type="NCBI Taxonomy" id="2840833"/>
    <lineage>
        <taxon>Bacteria</taxon>
        <taxon>Pseudomonadati</taxon>
        <taxon>Bacteroidota</taxon>
        <taxon>Bacteroidia</taxon>
        <taxon>Bacteroidales</taxon>
        <taxon>Bacteroidaceae</taxon>
        <taxon>Bacteroidaceae incertae sedis</taxon>
        <taxon>Candidatus Gallibacteroides</taxon>
    </lineage>
</organism>
<dbReference type="AlphaFoldDB" id="A0A9D1M8G3"/>
<reference evidence="1" key="2">
    <citation type="journal article" date="2021" name="PeerJ">
        <title>Extensive microbial diversity within the chicken gut microbiome revealed by metagenomics and culture.</title>
        <authorList>
            <person name="Gilroy R."/>
            <person name="Ravi A."/>
            <person name="Getino M."/>
            <person name="Pursley I."/>
            <person name="Horton D.L."/>
            <person name="Alikhan N.F."/>
            <person name="Baker D."/>
            <person name="Gharbi K."/>
            <person name="Hall N."/>
            <person name="Watson M."/>
            <person name="Adriaenssens E.M."/>
            <person name="Foster-Nyarko E."/>
            <person name="Jarju S."/>
            <person name="Secka A."/>
            <person name="Antonio M."/>
            <person name="Oren A."/>
            <person name="Chaudhuri R.R."/>
            <person name="La Ragione R."/>
            <person name="Hildebrand F."/>
            <person name="Pallen M.J."/>
        </authorList>
    </citation>
    <scope>NUCLEOTIDE SEQUENCE</scope>
    <source>
        <strain evidence="1">CHK158-818</strain>
    </source>
</reference>
<comment type="caution">
    <text evidence="1">The sequence shown here is derived from an EMBL/GenBank/DDBJ whole genome shotgun (WGS) entry which is preliminary data.</text>
</comment>
<dbReference type="InterPro" id="IPR024213">
    <property type="entry name" value="DUF3822"/>
</dbReference>
<dbReference type="Pfam" id="PF12864">
    <property type="entry name" value="DUF3822"/>
    <property type="match status" value="1"/>
</dbReference>
<dbReference type="Proteomes" id="UP000824112">
    <property type="component" value="Unassembled WGS sequence"/>
</dbReference>
<accession>A0A9D1M8G3</accession>
<dbReference type="EMBL" id="DVNA01000150">
    <property type="protein sequence ID" value="HIU55485.1"/>
    <property type="molecule type" value="Genomic_DNA"/>
</dbReference>
<name>A0A9D1M8G3_9BACT</name>
<protein>
    <submittedName>
        <fullName evidence="1">DUF3822 family protein</fullName>
    </submittedName>
</protein>
<proteinExistence type="predicted"/>